<dbReference type="GeneID" id="108671071"/>
<dbReference type="FunFam" id="2.130.10.10:FF:000732">
    <property type="entry name" value="EARP-interacting protein homolog"/>
    <property type="match status" value="1"/>
</dbReference>
<evidence type="ECO:0000259" key="5">
    <source>
        <dbReference type="Pfam" id="PF23609"/>
    </source>
</evidence>
<dbReference type="PANTHER" id="PTHR14205">
    <property type="entry name" value="WD-REPEAT PROTEIN"/>
    <property type="match status" value="1"/>
</dbReference>
<reference evidence="6" key="2">
    <citation type="journal article" date="2018" name="Environ. Sci. Technol.">
        <title>The Toxicogenome of Hyalella azteca: A Model for Sediment Ecotoxicology and Evolutionary Toxicology.</title>
        <authorList>
            <person name="Poynton H.C."/>
            <person name="Hasenbein S."/>
            <person name="Benoit J.B."/>
            <person name="Sepulveda M.S."/>
            <person name="Poelchau M.F."/>
            <person name="Hughes D.S.T."/>
            <person name="Murali S.C."/>
            <person name="Chen S."/>
            <person name="Glastad K.M."/>
            <person name="Goodisman M.A.D."/>
            <person name="Werren J.H."/>
            <person name="Vineis J.H."/>
            <person name="Bowen J.L."/>
            <person name="Friedrich M."/>
            <person name="Jones J."/>
            <person name="Robertson H.M."/>
            <person name="Feyereisen R."/>
            <person name="Mechler-Hickson A."/>
            <person name="Mathers N."/>
            <person name="Lee C.E."/>
            <person name="Colbourne J.K."/>
            <person name="Biales A."/>
            <person name="Johnston J.S."/>
            <person name="Wellborn G.A."/>
            <person name="Rosendale A.J."/>
            <person name="Cridge A.G."/>
            <person name="Munoz-Torres M.C."/>
            <person name="Bain P.A."/>
            <person name="Manny A.R."/>
            <person name="Major K.M."/>
            <person name="Lambert F.N."/>
            <person name="Vulpe C.D."/>
            <person name="Tuck P."/>
            <person name="Blalock B.J."/>
            <person name="Lin Y.Y."/>
            <person name="Smith M.E."/>
            <person name="Ochoa-Acuna H."/>
            <person name="Chen M.M."/>
            <person name="Childers C.P."/>
            <person name="Qu J."/>
            <person name="Dugan S."/>
            <person name="Lee S.L."/>
            <person name="Chao H."/>
            <person name="Dinh H."/>
            <person name="Han Y."/>
            <person name="Doddapaneni H."/>
            <person name="Worley K.C."/>
            <person name="Muzny D.M."/>
            <person name="Gibbs R.A."/>
            <person name="Richards S."/>
        </authorList>
    </citation>
    <scope>NUCLEOTIDE SEQUENCE</scope>
    <source>
        <strain evidence="6">HAZT.00-mixed</strain>
        <tissue evidence="6">Whole organism</tissue>
    </source>
</reference>
<dbReference type="Pfam" id="PF00400">
    <property type="entry name" value="WD40"/>
    <property type="match status" value="1"/>
</dbReference>
<dbReference type="InterPro" id="IPR019775">
    <property type="entry name" value="WD40_repeat_CS"/>
</dbReference>
<evidence type="ECO:0000256" key="2">
    <source>
        <dbReference type="ARBA" id="ARBA00022574"/>
    </source>
</evidence>
<feature type="domain" description="EIPR1-like beta-propeller" evidence="5">
    <location>
        <begin position="6"/>
        <end position="307"/>
    </location>
</feature>
<dbReference type="OrthoDB" id="196957at2759"/>
<dbReference type="InterPro" id="IPR001680">
    <property type="entry name" value="WD40_rpt"/>
</dbReference>
<gene>
    <name evidence="8" type="primary">LOC108671071</name>
    <name evidence="6" type="ORF">HAZT_HAZT009180</name>
</gene>
<dbReference type="Proteomes" id="UP000694843">
    <property type="component" value="Unplaced"/>
</dbReference>
<dbReference type="RefSeq" id="XP_018014041.1">
    <property type="nucleotide sequence ID" value="XM_018158552.1"/>
</dbReference>
<evidence type="ECO:0000313" key="8">
    <source>
        <dbReference type="RefSeq" id="XP_018014041.1"/>
    </source>
</evidence>
<dbReference type="InterPro" id="IPR059104">
    <property type="entry name" value="Beta-prop_EIPR1-like"/>
</dbReference>
<dbReference type="Pfam" id="PF23609">
    <property type="entry name" value="Beta-prop_EIPR1"/>
    <property type="match status" value="1"/>
</dbReference>
<reference evidence="6" key="1">
    <citation type="submission" date="2014-08" db="EMBL/GenBank/DDBJ databases">
        <authorList>
            <person name="Murali S."/>
            <person name="Richards S."/>
            <person name="Bandaranaike D."/>
            <person name="Bellair M."/>
            <person name="Blankenburg K."/>
            <person name="Chao H."/>
            <person name="Dinh H."/>
            <person name="Doddapaneni H."/>
            <person name="Dugan-Rocha S."/>
            <person name="Elkadiri S."/>
            <person name="Gnanaolivu R."/>
            <person name="Hughes D."/>
            <person name="Lee S."/>
            <person name="Li M."/>
            <person name="Ming W."/>
            <person name="Munidasa M."/>
            <person name="Muniz J."/>
            <person name="Nguyen L."/>
            <person name="Osuji N."/>
            <person name="Pu L.-L."/>
            <person name="Puazo M."/>
            <person name="Skinner E."/>
            <person name="Qu C."/>
            <person name="Quiroz J."/>
            <person name="Raj R."/>
            <person name="Weissenberger G."/>
            <person name="Xin Y."/>
            <person name="Zou X."/>
            <person name="Han Y."/>
            <person name="Worley K."/>
            <person name="Muzny D."/>
            <person name="Gibbs R."/>
        </authorList>
    </citation>
    <scope>NUCLEOTIDE SEQUENCE</scope>
    <source>
        <strain evidence="6">HAZT.00-mixed</strain>
        <tissue evidence="6">Whole organism</tissue>
    </source>
</reference>
<keyword evidence="7" id="KW-1185">Reference proteome</keyword>
<dbReference type="PROSITE" id="PS50082">
    <property type="entry name" value="WD_REPEATS_2"/>
    <property type="match status" value="1"/>
</dbReference>
<dbReference type="SUPFAM" id="SSF50978">
    <property type="entry name" value="WD40 repeat-like"/>
    <property type="match status" value="1"/>
</dbReference>
<dbReference type="InterPro" id="IPR040323">
    <property type="entry name" value="EIPR1"/>
</dbReference>
<name>A0A6A0GZK3_HYAAZ</name>
<comment type="similarity">
    <text evidence="1">Belongs to the WD repeat EIPR1 family.</text>
</comment>
<dbReference type="InterPro" id="IPR036322">
    <property type="entry name" value="WD40_repeat_dom_sf"/>
</dbReference>
<keyword evidence="3" id="KW-0677">Repeat</keyword>
<feature type="repeat" description="WD" evidence="4">
    <location>
        <begin position="232"/>
        <end position="267"/>
    </location>
</feature>
<reference evidence="8" key="4">
    <citation type="submission" date="2025-04" db="UniProtKB">
        <authorList>
            <consortium name="RefSeq"/>
        </authorList>
    </citation>
    <scope>IDENTIFICATION</scope>
    <source>
        <tissue evidence="8">Whole organism</tissue>
    </source>
</reference>
<evidence type="ECO:0000256" key="3">
    <source>
        <dbReference type="ARBA" id="ARBA00022737"/>
    </source>
</evidence>
<proteinExistence type="inferred from homology"/>
<evidence type="ECO:0000256" key="1">
    <source>
        <dbReference type="ARBA" id="ARBA00005672"/>
    </source>
</evidence>
<dbReference type="PROSITE" id="PS00678">
    <property type="entry name" value="WD_REPEATS_1"/>
    <property type="match status" value="1"/>
</dbReference>
<organism evidence="6">
    <name type="scientific">Hyalella azteca</name>
    <name type="common">Amphipod</name>
    <dbReference type="NCBI Taxonomy" id="294128"/>
    <lineage>
        <taxon>Eukaryota</taxon>
        <taxon>Metazoa</taxon>
        <taxon>Ecdysozoa</taxon>
        <taxon>Arthropoda</taxon>
        <taxon>Crustacea</taxon>
        <taxon>Multicrustacea</taxon>
        <taxon>Malacostraca</taxon>
        <taxon>Eumalacostraca</taxon>
        <taxon>Peracarida</taxon>
        <taxon>Amphipoda</taxon>
        <taxon>Senticaudata</taxon>
        <taxon>Talitrida</taxon>
        <taxon>Talitroidea</taxon>
        <taxon>Hyalellidae</taxon>
        <taxon>Hyalella</taxon>
    </lineage>
</organism>
<evidence type="ECO:0000256" key="4">
    <source>
        <dbReference type="PROSITE-ProRule" id="PRU00221"/>
    </source>
</evidence>
<reference evidence="6" key="3">
    <citation type="submission" date="2019-06" db="EMBL/GenBank/DDBJ databases">
        <authorList>
            <person name="Poynton C."/>
            <person name="Hasenbein S."/>
            <person name="Benoit J.B."/>
            <person name="Sepulveda M.S."/>
            <person name="Poelchau M.F."/>
            <person name="Murali S.C."/>
            <person name="Chen S."/>
            <person name="Glastad K.M."/>
            <person name="Werren J.H."/>
            <person name="Vineis J.H."/>
            <person name="Bowen J.L."/>
            <person name="Friedrich M."/>
            <person name="Jones J."/>
            <person name="Robertson H.M."/>
            <person name="Feyereisen R."/>
            <person name="Mechler-Hickson A."/>
            <person name="Mathers N."/>
            <person name="Lee C.E."/>
            <person name="Colbourne J.K."/>
            <person name="Biales A."/>
            <person name="Johnston J.S."/>
            <person name="Wellborn G.A."/>
            <person name="Rosendale A.J."/>
            <person name="Cridge A.G."/>
            <person name="Munoz-Torres M.C."/>
            <person name="Bain P.A."/>
            <person name="Manny A.R."/>
            <person name="Major K.M."/>
            <person name="Lambert F.N."/>
            <person name="Vulpe C.D."/>
            <person name="Tuck P."/>
            <person name="Blalock B.J."/>
            <person name="Lin Y.-Y."/>
            <person name="Smith M.E."/>
            <person name="Ochoa-Acuna H."/>
            <person name="Chen M.-J.M."/>
            <person name="Childers C.P."/>
            <person name="Qu J."/>
            <person name="Dugan S."/>
            <person name="Lee S.L."/>
            <person name="Chao H."/>
            <person name="Dinh H."/>
            <person name="Han Y."/>
            <person name="Doddapaneni H."/>
            <person name="Worley K.C."/>
            <person name="Muzny D.M."/>
            <person name="Gibbs R.A."/>
            <person name="Richards S."/>
        </authorList>
    </citation>
    <scope>NUCLEOTIDE SEQUENCE</scope>
    <source>
        <strain evidence="6">HAZT.00-mixed</strain>
        <tissue evidence="6">Whole organism</tissue>
    </source>
</reference>
<dbReference type="Proteomes" id="UP000711488">
    <property type="component" value="Unassembled WGS sequence"/>
</dbReference>
<evidence type="ECO:0000313" key="7">
    <source>
        <dbReference type="Proteomes" id="UP000694843"/>
    </source>
</evidence>
<sequence length="387" mass="42715">MDVGPVIYGLEDFQARALAAQVAETEKINFLVGTQSLHNTNQVQLIEYDDDDNGIVTKKSYTHPVGEVWKIASAPQTACLLATVHNSADKPLTDASCSIWRLPKGASSEEQDESHEELELVANLSENTSSQDDSMFHGVKWVGWSCDSDSKIATLTSKNLILWNVQEDGSAAVVSSNTVDNFLASDPGRSSSNSLGVGRWYPHQQAVQVAATLGSSVVAWDTRTMTNAWSIENAHTHTCRDLDFNPNLQYNLATCGDDCTSKFWDIRKTTAPLLVLGHHTHWVWSVRYNASYDQLVLTCSSDQRVALANLPSVAAMPFGDMQSEEVNGSNPDSNIPEGVIQTYEEHEDSVYAVEWSAGDFWTFASLSYDGRLVINRVPRAVKYKQFL</sequence>
<dbReference type="Gene3D" id="2.130.10.10">
    <property type="entry name" value="YVTN repeat-like/Quinoprotein amine dehydrogenase"/>
    <property type="match status" value="1"/>
</dbReference>
<accession>A0A6A0GZK3</accession>
<dbReference type="GO" id="GO:0016567">
    <property type="term" value="P:protein ubiquitination"/>
    <property type="evidence" value="ECO:0007669"/>
    <property type="project" value="TreeGrafter"/>
</dbReference>
<dbReference type="AlphaFoldDB" id="A0A6A0GZK3"/>
<evidence type="ECO:0000313" key="6">
    <source>
        <dbReference type="EMBL" id="KAA0192788.1"/>
    </source>
</evidence>
<dbReference type="InterPro" id="IPR015943">
    <property type="entry name" value="WD40/YVTN_repeat-like_dom_sf"/>
</dbReference>
<dbReference type="KEGG" id="hazt:108671071"/>
<dbReference type="EMBL" id="JQDR03011423">
    <property type="protein sequence ID" value="KAA0192788.1"/>
    <property type="molecule type" value="Genomic_DNA"/>
</dbReference>
<keyword evidence="2 4" id="KW-0853">WD repeat</keyword>
<dbReference type="OMA" id="HQFLALH"/>
<dbReference type="SMART" id="SM00320">
    <property type="entry name" value="WD40"/>
    <property type="match status" value="4"/>
</dbReference>
<protein>
    <submittedName>
        <fullName evidence="8">EARP and GARP complex-interacting protein 1-like</fullName>
    </submittedName>
</protein>
<dbReference type="PANTHER" id="PTHR14205:SF15">
    <property type="entry name" value="EARP AND GARP COMPLEX-INTERACTING PROTEIN 1"/>
    <property type="match status" value="1"/>
</dbReference>